<name>A0AAD7JQH0_9AGAR</name>
<keyword evidence="2" id="KW-1185">Reference proteome</keyword>
<sequence>MLRQVYTHLLETNGRFILKLQRLEVQPEAVFQTLELEELFLERKEKRKPIFGAGFPNPWRMEGVGRERACAAAFPRLGAHPLEANIQGARYFIIKGYIHHEVKKDSRYNYWQHNTGMKQRCQSEGDGGEKIGTRRSQRPREVVCYLEFGGSSVHAIGFPVSYNVQHRGGMGGFGIKCWAAQLSPGLSTIWGWWWFGTRGEKGRSAFIPWINAVRRCAEFVMNSSSGLNVARNLKLEASSSGPAKLEAFIRKFYN</sequence>
<accession>A0AAD7JQH0</accession>
<dbReference type="EMBL" id="JARKIB010000017">
    <property type="protein sequence ID" value="KAJ7769846.1"/>
    <property type="molecule type" value="Genomic_DNA"/>
</dbReference>
<protein>
    <submittedName>
        <fullName evidence="1">Uncharacterized protein</fullName>
    </submittedName>
</protein>
<dbReference type="Proteomes" id="UP001215598">
    <property type="component" value="Unassembled WGS sequence"/>
</dbReference>
<proteinExistence type="predicted"/>
<reference evidence="1" key="1">
    <citation type="submission" date="2023-03" db="EMBL/GenBank/DDBJ databases">
        <title>Massive genome expansion in bonnet fungi (Mycena s.s.) driven by repeated elements and novel gene families across ecological guilds.</title>
        <authorList>
            <consortium name="Lawrence Berkeley National Laboratory"/>
            <person name="Harder C.B."/>
            <person name="Miyauchi S."/>
            <person name="Viragh M."/>
            <person name="Kuo A."/>
            <person name="Thoen E."/>
            <person name="Andreopoulos B."/>
            <person name="Lu D."/>
            <person name="Skrede I."/>
            <person name="Drula E."/>
            <person name="Henrissat B."/>
            <person name="Morin E."/>
            <person name="Kohler A."/>
            <person name="Barry K."/>
            <person name="LaButti K."/>
            <person name="Morin E."/>
            <person name="Salamov A."/>
            <person name="Lipzen A."/>
            <person name="Mereny Z."/>
            <person name="Hegedus B."/>
            <person name="Baldrian P."/>
            <person name="Stursova M."/>
            <person name="Weitz H."/>
            <person name="Taylor A."/>
            <person name="Grigoriev I.V."/>
            <person name="Nagy L.G."/>
            <person name="Martin F."/>
            <person name="Kauserud H."/>
        </authorList>
    </citation>
    <scope>NUCLEOTIDE SEQUENCE</scope>
    <source>
        <strain evidence="1">CBHHK182m</strain>
    </source>
</reference>
<evidence type="ECO:0000313" key="1">
    <source>
        <dbReference type="EMBL" id="KAJ7769846.1"/>
    </source>
</evidence>
<dbReference type="AlphaFoldDB" id="A0AAD7JQH0"/>
<gene>
    <name evidence="1" type="ORF">B0H16DRAFT_1452236</name>
</gene>
<evidence type="ECO:0000313" key="2">
    <source>
        <dbReference type="Proteomes" id="UP001215598"/>
    </source>
</evidence>
<comment type="caution">
    <text evidence="1">The sequence shown here is derived from an EMBL/GenBank/DDBJ whole genome shotgun (WGS) entry which is preliminary data.</text>
</comment>
<organism evidence="1 2">
    <name type="scientific">Mycena metata</name>
    <dbReference type="NCBI Taxonomy" id="1033252"/>
    <lineage>
        <taxon>Eukaryota</taxon>
        <taxon>Fungi</taxon>
        <taxon>Dikarya</taxon>
        <taxon>Basidiomycota</taxon>
        <taxon>Agaricomycotina</taxon>
        <taxon>Agaricomycetes</taxon>
        <taxon>Agaricomycetidae</taxon>
        <taxon>Agaricales</taxon>
        <taxon>Marasmiineae</taxon>
        <taxon>Mycenaceae</taxon>
        <taxon>Mycena</taxon>
    </lineage>
</organism>